<evidence type="ECO:0000256" key="1">
    <source>
        <dbReference type="SAM" id="MobiDB-lite"/>
    </source>
</evidence>
<feature type="region of interest" description="Disordered" evidence="1">
    <location>
        <begin position="269"/>
        <end position="296"/>
    </location>
</feature>
<organism evidence="4 5">
    <name type="scientific">Limnohabitans planktonicus II-D5</name>
    <dbReference type="NCBI Taxonomy" id="1293045"/>
    <lineage>
        <taxon>Bacteria</taxon>
        <taxon>Pseudomonadati</taxon>
        <taxon>Pseudomonadota</taxon>
        <taxon>Betaproteobacteria</taxon>
        <taxon>Burkholderiales</taxon>
        <taxon>Comamonadaceae</taxon>
        <taxon>Limnohabitans</taxon>
    </lineage>
</organism>
<evidence type="ECO:0000259" key="2">
    <source>
        <dbReference type="Pfam" id="PF17936"/>
    </source>
</evidence>
<name>A0A2T7SQ89_9BURK</name>
<evidence type="ECO:0000313" key="5">
    <source>
        <dbReference type="Proteomes" id="UP000037507"/>
    </source>
</evidence>
<feature type="compositionally biased region" description="Polar residues" evidence="1">
    <location>
        <begin position="228"/>
        <end position="247"/>
    </location>
</feature>
<dbReference type="Pfam" id="PF17936">
    <property type="entry name" value="Big_6"/>
    <property type="match status" value="1"/>
</dbReference>
<feature type="domain" description="Bacterial Ig-like" evidence="3">
    <location>
        <begin position="210"/>
        <end position="306"/>
    </location>
</feature>
<feature type="compositionally biased region" description="Polar residues" evidence="1">
    <location>
        <begin position="269"/>
        <end position="295"/>
    </location>
</feature>
<feature type="region of interest" description="Disordered" evidence="1">
    <location>
        <begin position="212"/>
        <end position="247"/>
    </location>
</feature>
<feature type="domain" description="Bacterial Ig" evidence="2">
    <location>
        <begin position="30"/>
        <end position="101"/>
    </location>
</feature>
<evidence type="ECO:0000313" key="4">
    <source>
        <dbReference type="EMBL" id="PVE05046.1"/>
    </source>
</evidence>
<evidence type="ECO:0000259" key="3">
    <source>
        <dbReference type="Pfam" id="PF19077"/>
    </source>
</evidence>
<dbReference type="InterPro" id="IPR041498">
    <property type="entry name" value="Big_6"/>
</dbReference>
<feature type="compositionally biased region" description="Low complexity" evidence="1">
    <location>
        <begin position="213"/>
        <end position="227"/>
    </location>
</feature>
<feature type="domain" description="Bacterial Ig-like" evidence="3">
    <location>
        <begin position="112"/>
        <end position="205"/>
    </location>
</feature>
<feature type="non-terminal residue" evidence="4">
    <location>
        <position position="340"/>
    </location>
</feature>
<dbReference type="AlphaFoldDB" id="A0A2T7SQ89"/>
<dbReference type="NCBIfam" id="NF033510">
    <property type="entry name" value="Ca_tandemer"/>
    <property type="match status" value="3"/>
</dbReference>
<keyword evidence="5" id="KW-1185">Reference proteome</keyword>
<dbReference type="InterPro" id="IPR013783">
    <property type="entry name" value="Ig-like_fold"/>
</dbReference>
<feature type="region of interest" description="Disordered" evidence="1">
    <location>
        <begin position="316"/>
        <end position="340"/>
    </location>
</feature>
<proteinExistence type="predicted"/>
<dbReference type="Gene3D" id="2.60.40.10">
    <property type="entry name" value="Immunoglobulins"/>
    <property type="match status" value="3"/>
</dbReference>
<dbReference type="Proteomes" id="UP000037507">
    <property type="component" value="Unassembled WGS sequence"/>
</dbReference>
<dbReference type="InterPro" id="IPR044016">
    <property type="entry name" value="Big_13"/>
</dbReference>
<gene>
    <name evidence="4" type="ORF">H663_020575</name>
</gene>
<sequence>ASFAINCTPVPPAPLTPPAPSVVVAPGGITTPDTTPTFQGTGTPGNTIQIKDPAGNVIGSAVVGPNGQWNVTPTAPLPQGSNNLAITETSPSGAVSPSVPLPVVIDSVAPSAPSGAIAPGSNTGSTTDNITSNNKPTLTGTGTPGDTIKITDPQGNVIGTAVVGPNGQWSITPTTALPTGTNNLSMVAIDPAGNVSPTAPLPVVIESGSLPAPTGGINSGSNTGSPTDNITTNPQPVLSGTGTPGNTIQIKDPAGNVIGSAVVGPNGQWNVTPTAPLPQGSNNLSITETSPSGAVSPSVPLPVVIDSVAPSAPAGAIAPGSNTGSTTDNITSNNKPTLTG</sequence>
<protein>
    <recommendedName>
        <fullName evidence="6">Bacterial Ig domain-containing protein</fullName>
    </recommendedName>
</protein>
<feature type="compositionally biased region" description="Polar residues" evidence="1">
    <location>
        <begin position="122"/>
        <end position="135"/>
    </location>
</feature>
<feature type="non-terminal residue" evidence="4">
    <location>
        <position position="1"/>
    </location>
</feature>
<feature type="compositionally biased region" description="Low complexity" evidence="1">
    <location>
        <begin position="136"/>
        <end position="147"/>
    </location>
</feature>
<feature type="compositionally biased region" description="Polar residues" evidence="1">
    <location>
        <begin position="322"/>
        <end position="340"/>
    </location>
</feature>
<evidence type="ECO:0008006" key="6">
    <source>
        <dbReference type="Google" id="ProtNLM"/>
    </source>
</evidence>
<feature type="region of interest" description="Disordered" evidence="1">
    <location>
        <begin position="115"/>
        <end position="150"/>
    </location>
</feature>
<comment type="caution">
    <text evidence="4">The sequence shown here is derived from an EMBL/GenBank/DDBJ whole genome shotgun (WGS) entry which is preliminary data.</text>
</comment>
<dbReference type="RefSeq" id="WP_240620610.1">
    <property type="nucleotide sequence ID" value="NZ_LFYT02000108.1"/>
</dbReference>
<dbReference type="Pfam" id="PF19077">
    <property type="entry name" value="Big_13"/>
    <property type="match status" value="2"/>
</dbReference>
<dbReference type="EMBL" id="LFYT02000108">
    <property type="protein sequence ID" value="PVE05046.1"/>
    <property type="molecule type" value="Genomic_DNA"/>
</dbReference>
<reference evidence="4" key="1">
    <citation type="submission" date="2017-04" db="EMBL/GenBank/DDBJ databases">
        <title>Unexpected and diverse lifestyles within the genus Limnohabitans.</title>
        <authorList>
            <person name="Kasalicky V."/>
            <person name="Mehrshad M."/>
            <person name="Andrei S.-A."/>
            <person name="Salcher M."/>
            <person name="Kratochvilova H."/>
            <person name="Simek K."/>
            <person name="Ghai R."/>
        </authorList>
    </citation>
    <scope>NUCLEOTIDE SEQUENCE [LARGE SCALE GENOMIC DNA]</scope>
    <source>
        <strain evidence="4">II-D5</strain>
    </source>
</reference>
<accession>A0A2T7SQ89</accession>